<evidence type="ECO:0000313" key="1">
    <source>
        <dbReference type="EMBL" id="MBW7457842.1"/>
    </source>
</evidence>
<reference evidence="1 2" key="1">
    <citation type="submission" date="2021-07" db="EMBL/GenBank/DDBJ databases">
        <title>Paenibacillus radiodurans sp. nov., isolated from the southeastern edge of Tengger Desert.</title>
        <authorList>
            <person name="Zhang G."/>
        </authorList>
    </citation>
    <scope>NUCLEOTIDE SEQUENCE [LARGE SCALE GENOMIC DNA]</scope>
    <source>
        <strain evidence="1 2">CCM 7311</strain>
    </source>
</reference>
<protein>
    <submittedName>
        <fullName evidence="1">Uncharacterized protein</fullName>
    </submittedName>
</protein>
<proteinExistence type="predicted"/>
<keyword evidence="2" id="KW-1185">Reference proteome</keyword>
<dbReference type="Proteomes" id="UP001519887">
    <property type="component" value="Unassembled WGS sequence"/>
</dbReference>
<accession>A0ABS7CAF8</accession>
<dbReference type="RefSeq" id="WP_210044921.1">
    <property type="nucleotide sequence ID" value="NZ_JBHLVU010000024.1"/>
</dbReference>
<organism evidence="1 2">
    <name type="scientific">Paenibacillus sepulcri</name>
    <dbReference type="NCBI Taxonomy" id="359917"/>
    <lineage>
        <taxon>Bacteria</taxon>
        <taxon>Bacillati</taxon>
        <taxon>Bacillota</taxon>
        <taxon>Bacilli</taxon>
        <taxon>Bacillales</taxon>
        <taxon>Paenibacillaceae</taxon>
        <taxon>Paenibacillus</taxon>
    </lineage>
</organism>
<evidence type="ECO:0000313" key="2">
    <source>
        <dbReference type="Proteomes" id="UP001519887"/>
    </source>
</evidence>
<name>A0ABS7CAF8_9BACL</name>
<gene>
    <name evidence="1" type="ORF">K0U00_27760</name>
</gene>
<sequence>MTAKIEQTLENALRNWKAMSRSGNEDAEEAADQFEASFYLFIDAVREWFHGLDQQPQTLEEFLELPAVRHILELLPAPLHLNFETEAELIVDHISRIDEDKYDE</sequence>
<dbReference type="EMBL" id="JAHZIK010000982">
    <property type="protein sequence ID" value="MBW7457842.1"/>
    <property type="molecule type" value="Genomic_DNA"/>
</dbReference>
<comment type="caution">
    <text evidence="1">The sequence shown here is derived from an EMBL/GenBank/DDBJ whole genome shotgun (WGS) entry which is preliminary data.</text>
</comment>